<dbReference type="Pfam" id="PF00392">
    <property type="entry name" value="GntR"/>
    <property type="match status" value="1"/>
</dbReference>
<evidence type="ECO:0000256" key="1">
    <source>
        <dbReference type="ARBA" id="ARBA00023015"/>
    </source>
</evidence>
<evidence type="ECO:0000256" key="2">
    <source>
        <dbReference type="ARBA" id="ARBA00023125"/>
    </source>
</evidence>
<dbReference type="InterPro" id="IPR050679">
    <property type="entry name" value="Bact_HTH_transcr_reg"/>
</dbReference>
<accession>A0A6N8U508</accession>
<dbReference type="InterPro" id="IPR000524">
    <property type="entry name" value="Tscrpt_reg_HTH_GntR"/>
</dbReference>
<dbReference type="PROSITE" id="PS50949">
    <property type="entry name" value="HTH_GNTR"/>
    <property type="match status" value="1"/>
</dbReference>
<gene>
    <name evidence="5" type="ORF">GSF08_00370</name>
</gene>
<dbReference type="FunFam" id="1.10.10.10:FF:000079">
    <property type="entry name" value="GntR family transcriptional regulator"/>
    <property type="match status" value="1"/>
</dbReference>
<evidence type="ECO:0000313" key="6">
    <source>
        <dbReference type="Proteomes" id="UP000434036"/>
    </source>
</evidence>
<feature type="domain" description="HTH gntR-type" evidence="4">
    <location>
        <begin position="9"/>
        <end position="77"/>
    </location>
</feature>
<dbReference type="SMART" id="SM00866">
    <property type="entry name" value="UTRA"/>
    <property type="match status" value="1"/>
</dbReference>
<keyword evidence="1" id="KW-0805">Transcription regulation</keyword>
<dbReference type="PANTHER" id="PTHR44846">
    <property type="entry name" value="MANNOSYL-D-GLYCERATE TRANSPORT/METABOLISM SYSTEM REPRESSOR MNGR-RELATED"/>
    <property type="match status" value="1"/>
</dbReference>
<dbReference type="InterPro" id="IPR036390">
    <property type="entry name" value="WH_DNA-bd_sf"/>
</dbReference>
<reference evidence="5 6" key="2">
    <citation type="submission" date="2020-01" db="EMBL/GenBank/DDBJ databases">
        <title>Clostridiaceae sp. nov. isolated from the gut of human by culturomics.</title>
        <authorList>
            <person name="Chang Y."/>
        </authorList>
    </citation>
    <scope>NUCLEOTIDE SEQUENCE [LARGE SCALE GENOMIC DNA]</scope>
    <source>
        <strain evidence="5 6">DONG20-135</strain>
    </source>
</reference>
<keyword evidence="2" id="KW-0238">DNA-binding</keyword>
<keyword evidence="3" id="KW-0804">Transcription</keyword>
<evidence type="ECO:0000313" key="5">
    <source>
        <dbReference type="EMBL" id="MXQ72394.1"/>
    </source>
</evidence>
<dbReference type="Gene3D" id="3.40.1410.10">
    <property type="entry name" value="Chorismate lyase-like"/>
    <property type="match status" value="1"/>
</dbReference>
<dbReference type="CDD" id="cd07377">
    <property type="entry name" value="WHTH_GntR"/>
    <property type="match status" value="1"/>
</dbReference>
<dbReference type="AlphaFoldDB" id="A0A6N8U508"/>
<dbReference type="SUPFAM" id="SSF64288">
    <property type="entry name" value="Chorismate lyase-like"/>
    <property type="match status" value="1"/>
</dbReference>
<dbReference type="Pfam" id="PF07702">
    <property type="entry name" value="UTRA"/>
    <property type="match status" value="1"/>
</dbReference>
<dbReference type="SUPFAM" id="SSF46785">
    <property type="entry name" value="Winged helix' DNA-binding domain"/>
    <property type="match status" value="1"/>
</dbReference>
<keyword evidence="6" id="KW-1185">Reference proteome</keyword>
<reference evidence="5 6" key="1">
    <citation type="submission" date="2019-12" db="EMBL/GenBank/DDBJ databases">
        <authorList>
            <person name="Yang R."/>
        </authorList>
    </citation>
    <scope>NUCLEOTIDE SEQUENCE [LARGE SCALE GENOMIC DNA]</scope>
    <source>
        <strain evidence="5 6">DONG20-135</strain>
    </source>
</reference>
<dbReference type="PRINTS" id="PR00035">
    <property type="entry name" value="HTHGNTR"/>
</dbReference>
<dbReference type="EMBL" id="WUUQ01000001">
    <property type="protein sequence ID" value="MXQ72394.1"/>
    <property type="molecule type" value="Genomic_DNA"/>
</dbReference>
<dbReference type="RefSeq" id="WP_160623894.1">
    <property type="nucleotide sequence ID" value="NZ_WUUQ01000001.1"/>
</dbReference>
<protein>
    <submittedName>
        <fullName evidence="5">UTRA domain-containing protein</fullName>
    </submittedName>
</protein>
<dbReference type="Gene3D" id="1.10.10.10">
    <property type="entry name" value="Winged helix-like DNA-binding domain superfamily/Winged helix DNA-binding domain"/>
    <property type="match status" value="1"/>
</dbReference>
<comment type="caution">
    <text evidence="5">The sequence shown here is derived from an EMBL/GenBank/DDBJ whole genome shotgun (WGS) entry which is preliminary data.</text>
</comment>
<dbReference type="Proteomes" id="UP000434036">
    <property type="component" value="Unassembled WGS sequence"/>
</dbReference>
<proteinExistence type="predicted"/>
<evidence type="ECO:0000256" key="3">
    <source>
        <dbReference type="ARBA" id="ARBA00023163"/>
    </source>
</evidence>
<dbReference type="GO" id="GO:0045892">
    <property type="term" value="P:negative regulation of DNA-templated transcription"/>
    <property type="evidence" value="ECO:0007669"/>
    <property type="project" value="TreeGrafter"/>
</dbReference>
<dbReference type="InterPro" id="IPR028978">
    <property type="entry name" value="Chorismate_lyase_/UTRA_dom_sf"/>
</dbReference>
<organism evidence="5 6">
    <name type="scientific">Copranaerobaculum intestinale</name>
    <dbReference type="NCBI Taxonomy" id="2692629"/>
    <lineage>
        <taxon>Bacteria</taxon>
        <taxon>Bacillati</taxon>
        <taxon>Bacillota</taxon>
        <taxon>Erysipelotrichia</taxon>
        <taxon>Erysipelotrichales</taxon>
        <taxon>Erysipelotrichaceae</taxon>
        <taxon>Copranaerobaculum</taxon>
    </lineage>
</organism>
<dbReference type="InterPro" id="IPR036388">
    <property type="entry name" value="WH-like_DNA-bd_sf"/>
</dbReference>
<dbReference type="InterPro" id="IPR011663">
    <property type="entry name" value="UTRA"/>
</dbReference>
<dbReference type="PANTHER" id="PTHR44846:SF1">
    <property type="entry name" value="MANNOSYL-D-GLYCERATE TRANSPORT_METABOLISM SYSTEM REPRESSOR MNGR-RELATED"/>
    <property type="match status" value="1"/>
</dbReference>
<dbReference type="GO" id="GO:0003700">
    <property type="term" value="F:DNA-binding transcription factor activity"/>
    <property type="evidence" value="ECO:0007669"/>
    <property type="project" value="InterPro"/>
</dbReference>
<dbReference type="GO" id="GO:0003677">
    <property type="term" value="F:DNA binding"/>
    <property type="evidence" value="ECO:0007669"/>
    <property type="project" value="UniProtKB-KW"/>
</dbReference>
<name>A0A6N8U508_9FIRM</name>
<evidence type="ECO:0000259" key="4">
    <source>
        <dbReference type="PROSITE" id="PS50949"/>
    </source>
</evidence>
<dbReference type="SMART" id="SM00345">
    <property type="entry name" value="HTH_GNTR"/>
    <property type="match status" value="1"/>
</dbReference>
<sequence length="242" mass="27739">MKLNEESLTPLYQQLMEDIKIAIEEGKYKYEDKIPSEPELSESYSVSRITVRRAIDELCNEGYLIKKQGKGTYVNKPKLLRKIEQADDVQSFSAACRANGMKPGAKVIGIQKLPSRKDEQKFMHLDEGDSVLYLQRVLSANGEPIMLENNYFNYEKFHFLENEKLDKTSLFSLLREKYNIDPSSTKKCTLEIVRATSTNAKLLHVAVGEPLFFMTAYFTDASGTPLFIGRQYIVGSRYMFNI</sequence>